<dbReference type="Pfam" id="PF02481">
    <property type="entry name" value="DNA_processg_A"/>
    <property type="match status" value="1"/>
</dbReference>
<proteinExistence type="inferred from homology"/>
<organism evidence="4">
    <name type="scientific">freshwater metagenome</name>
    <dbReference type="NCBI Taxonomy" id="449393"/>
    <lineage>
        <taxon>unclassified sequences</taxon>
        <taxon>metagenomes</taxon>
        <taxon>ecological metagenomes</taxon>
    </lineage>
</organism>
<dbReference type="PANTHER" id="PTHR43022">
    <property type="entry name" value="PROTEIN SMF"/>
    <property type="match status" value="1"/>
</dbReference>
<feature type="domain" description="DprA winged helix" evidence="3">
    <location>
        <begin position="302"/>
        <end position="362"/>
    </location>
</feature>
<comment type="similarity">
    <text evidence="1">Belongs to the DprA/Smf family.</text>
</comment>
<dbReference type="NCBIfam" id="TIGR00732">
    <property type="entry name" value="dprA"/>
    <property type="match status" value="1"/>
</dbReference>
<dbReference type="Gene3D" id="1.10.10.10">
    <property type="entry name" value="Winged helix-like DNA-binding domain superfamily/Winged helix DNA-binding domain"/>
    <property type="match status" value="1"/>
</dbReference>
<dbReference type="GO" id="GO:0009294">
    <property type="term" value="P:DNA-mediated transformation"/>
    <property type="evidence" value="ECO:0007669"/>
    <property type="project" value="InterPro"/>
</dbReference>
<dbReference type="Pfam" id="PF17782">
    <property type="entry name" value="WHD_DprA"/>
    <property type="match status" value="1"/>
</dbReference>
<evidence type="ECO:0000313" key="4">
    <source>
        <dbReference type="EMBL" id="CAB4926999.1"/>
    </source>
</evidence>
<dbReference type="AlphaFoldDB" id="A0A6J7I8G3"/>
<sequence length="371" mass="39062">MTLGIFRTEREALIALAHVTEPGDPRVGALVDRWGAQALTDRLATGDIGPREQAAMRARLARVDVSEALDSAHAIGARIIERTDREWPTQLEDLGPAQPLALWALGAANLRLTALRSIAVVGARASTAYGDSICRDWCSTLAEHSFTVVSGGAYGIDASAHRAALSAGGMTICVLASGVDIPYPRAHDALIARIADDGLVISESPLGQEVRRQRFLTRNRLIAALTRATLVVEAAVRSGTTSTANAAMALNRPVLAVPGPVTSVMSGGCHKLVRETDAILASRVEDVLEVIGELGEFSAPEPERRSLDDLSPIQARILDGIPARGSLAIDALVLDSGLTASEVSGALGILAIRGFVEESAGGWQLVRNAQR</sequence>
<dbReference type="EMBL" id="CAFBNB010000075">
    <property type="protein sequence ID" value="CAB4926999.1"/>
    <property type="molecule type" value="Genomic_DNA"/>
</dbReference>
<protein>
    <submittedName>
        <fullName evidence="4">Unannotated protein</fullName>
    </submittedName>
</protein>
<dbReference type="InterPro" id="IPR036388">
    <property type="entry name" value="WH-like_DNA-bd_sf"/>
</dbReference>
<dbReference type="InterPro" id="IPR057666">
    <property type="entry name" value="DrpA_SLOG"/>
</dbReference>
<dbReference type="PANTHER" id="PTHR43022:SF1">
    <property type="entry name" value="PROTEIN SMF"/>
    <property type="match status" value="1"/>
</dbReference>
<dbReference type="InterPro" id="IPR041614">
    <property type="entry name" value="DprA_WH"/>
</dbReference>
<dbReference type="SUPFAM" id="SSF102405">
    <property type="entry name" value="MCP/YpsA-like"/>
    <property type="match status" value="1"/>
</dbReference>
<feature type="domain" description="Smf/DprA SLOG" evidence="2">
    <location>
        <begin position="79"/>
        <end position="290"/>
    </location>
</feature>
<reference evidence="4" key="1">
    <citation type="submission" date="2020-05" db="EMBL/GenBank/DDBJ databases">
        <authorList>
            <person name="Chiriac C."/>
            <person name="Salcher M."/>
            <person name="Ghai R."/>
            <person name="Kavagutti S V."/>
        </authorList>
    </citation>
    <scope>NUCLEOTIDE SEQUENCE</scope>
</reference>
<gene>
    <name evidence="4" type="ORF">UFOPK3720_00529</name>
</gene>
<dbReference type="Gene3D" id="3.40.50.450">
    <property type="match status" value="1"/>
</dbReference>
<evidence type="ECO:0000256" key="1">
    <source>
        <dbReference type="ARBA" id="ARBA00006525"/>
    </source>
</evidence>
<name>A0A6J7I8G3_9ZZZZ</name>
<accession>A0A6J7I8G3</accession>
<evidence type="ECO:0000259" key="2">
    <source>
        <dbReference type="Pfam" id="PF02481"/>
    </source>
</evidence>
<dbReference type="InterPro" id="IPR003488">
    <property type="entry name" value="DprA"/>
</dbReference>
<evidence type="ECO:0000259" key="3">
    <source>
        <dbReference type="Pfam" id="PF17782"/>
    </source>
</evidence>